<dbReference type="InterPro" id="IPR032466">
    <property type="entry name" value="Metal_Hydrolase"/>
</dbReference>
<dbReference type="GO" id="GO:0000256">
    <property type="term" value="P:allantoin catabolic process"/>
    <property type="evidence" value="ECO:0007669"/>
    <property type="project" value="UniProtKB-UniRule"/>
</dbReference>
<dbReference type="GO" id="GO:0008270">
    <property type="term" value="F:zinc ion binding"/>
    <property type="evidence" value="ECO:0007669"/>
    <property type="project" value="InterPro"/>
</dbReference>
<comment type="cofactor">
    <cofactor evidence="8">
        <name>Zn(2+)</name>
        <dbReference type="ChEBI" id="CHEBI:29105"/>
    </cofactor>
    <text evidence="8">Binds 2 Zn(2+) ions per subunit.</text>
</comment>
<dbReference type="PANTHER" id="PTHR43668:SF4">
    <property type="entry name" value="ALLANTOINASE"/>
    <property type="match status" value="1"/>
</dbReference>
<dbReference type="Pfam" id="PF01979">
    <property type="entry name" value="Amidohydro_1"/>
    <property type="match status" value="1"/>
</dbReference>
<evidence type="ECO:0000256" key="4">
    <source>
        <dbReference type="ARBA" id="ARBA00022631"/>
    </source>
</evidence>
<dbReference type="AlphaFoldDB" id="A0A660KZ91"/>
<comment type="function">
    <text evidence="1">Catalyzes the reversible cyclization of carbamoyl aspartate to dihydroorotate.</text>
</comment>
<dbReference type="PANTHER" id="PTHR43668">
    <property type="entry name" value="ALLANTOINASE"/>
    <property type="match status" value="1"/>
</dbReference>
<dbReference type="InterPro" id="IPR050138">
    <property type="entry name" value="DHOase/Allantoinase_Hydrolase"/>
</dbReference>
<dbReference type="InterPro" id="IPR017593">
    <property type="entry name" value="Allantoinase"/>
</dbReference>
<evidence type="ECO:0000256" key="8">
    <source>
        <dbReference type="HAMAP-Rule" id="MF_01645"/>
    </source>
</evidence>
<dbReference type="SUPFAM" id="SSF51338">
    <property type="entry name" value="Composite domain of metallo-dependent hydrolases"/>
    <property type="match status" value="1"/>
</dbReference>
<dbReference type="EMBL" id="RBIL01000002">
    <property type="protein sequence ID" value="RKQ86478.1"/>
    <property type="molecule type" value="Genomic_DNA"/>
</dbReference>
<dbReference type="OrthoDB" id="9803027at2"/>
<feature type="modified residue" description="N6-carboxylysine" evidence="8">
    <location>
        <position position="143"/>
    </location>
</feature>
<proteinExistence type="inferred from homology"/>
<comment type="similarity">
    <text evidence="2">Belongs to the metallo-dependent hydrolases superfamily. DHOase family. Class I DHOase subfamily.</text>
</comment>
<dbReference type="InterPro" id="IPR002195">
    <property type="entry name" value="Dihydroorotase_CS"/>
</dbReference>
<comment type="caution">
    <text evidence="10">The sequence shown here is derived from an EMBL/GenBank/DDBJ whole genome shotgun (WGS) entry which is preliminary data.</text>
</comment>
<feature type="binding site" evidence="8">
    <location>
        <position position="60"/>
    </location>
    <ligand>
        <name>Zn(2+)</name>
        <dbReference type="ChEBI" id="CHEBI:29105"/>
        <label>1</label>
    </ligand>
</feature>
<dbReference type="GO" id="GO:0004038">
    <property type="term" value="F:allantoinase activity"/>
    <property type="evidence" value="ECO:0007669"/>
    <property type="project" value="UniProtKB-UniRule"/>
</dbReference>
<organism evidence="10 11">
    <name type="scientific">Solirubrobacter pauli</name>
    <dbReference type="NCBI Taxonomy" id="166793"/>
    <lineage>
        <taxon>Bacteria</taxon>
        <taxon>Bacillati</taxon>
        <taxon>Actinomycetota</taxon>
        <taxon>Thermoleophilia</taxon>
        <taxon>Solirubrobacterales</taxon>
        <taxon>Solirubrobacteraceae</taxon>
        <taxon>Solirubrobacter</taxon>
    </lineage>
</organism>
<dbReference type="NCBIfam" id="TIGR03178">
    <property type="entry name" value="allantoinase"/>
    <property type="match status" value="1"/>
</dbReference>
<feature type="binding site" evidence="8">
    <location>
        <position position="228"/>
    </location>
    <ligand>
        <name>Zn(2+)</name>
        <dbReference type="ChEBI" id="CHEBI:29105"/>
        <label>2</label>
    </ligand>
</feature>
<dbReference type="GO" id="GO:0006145">
    <property type="term" value="P:purine nucleobase catabolic process"/>
    <property type="evidence" value="ECO:0007669"/>
    <property type="project" value="TreeGrafter"/>
</dbReference>
<sequence length="424" mass="44396">MLDLVVRGGHVVTPDGVLDADVGVADGAITAVEPELGDGTREIDARGLHVLPAGLDPHVHFNEPGRTHWEGLRTGSAALAAGGFSAFFDMPLNSTPPVVDGAAFDAKLEAATRESSVDFGLWGGLVPGARLEELAARGVIGFKAFMSNSGIEDFAHADDVTLYEGMAIAAELGLPVAVHAENDALTARLRGPSVRDWMASRPVVAELEAIGRAITYAEATGCALHVVHVSSGSGVALVTAARARGVDVTCETCPHYLFLTPEDVEALGPIAKCAPPIRDAPEQDALWARLRHGEVDFVTSDHSPSSPELKAGAFGEAWGGIAGAQSTLELLLGAFAVDDAARLTTSAAARFRIEGKGALEPGADADFALVDLGAPYTLQAADLRYRHPVSPYVGRRLQARVRRTLVRGLDPAPGVGRLLRPTIR</sequence>
<keyword evidence="5 8" id="KW-0479">Metal-binding</keyword>
<feature type="binding site" description="via carbamate group" evidence="8">
    <location>
        <position position="143"/>
    </location>
    <ligand>
        <name>Zn(2+)</name>
        <dbReference type="ChEBI" id="CHEBI:29105"/>
        <label>2</label>
    </ligand>
</feature>
<evidence type="ECO:0000256" key="5">
    <source>
        <dbReference type="ARBA" id="ARBA00022723"/>
    </source>
</evidence>
<gene>
    <name evidence="8" type="primary">allB</name>
    <name evidence="10" type="ORF">C8N24_4490</name>
</gene>
<keyword evidence="4 8" id="KW-0659">Purine metabolism</keyword>
<comment type="function">
    <text evidence="8">Catalyzes the conversion of allantoin (5-ureidohydantoin) to allantoic acid by hydrolytic cleavage of the five-member hydantoin ring.</text>
</comment>
<dbReference type="RefSeq" id="WP_121254242.1">
    <property type="nucleotide sequence ID" value="NZ_RBIL01000002.1"/>
</dbReference>
<feature type="binding site" evidence="8">
    <location>
        <position position="179"/>
    </location>
    <ligand>
        <name>Zn(2+)</name>
        <dbReference type="ChEBI" id="CHEBI:29105"/>
        <label>2</label>
    </ligand>
</feature>
<evidence type="ECO:0000259" key="9">
    <source>
        <dbReference type="Pfam" id="PF01979"/>
    </source>
</evidence>
<dbReference type="InterPro" id="IPR006680">
    <property type="entry name" value="Amidohydro-rel"/>
</dbReference>
<dbReference type="GO" id="GO:0050897">
    <property type="term" value="F:cobalt ion binding"/>
    <property type="evidence" value="ECO:0007669"/>
    <property type="project" value="InterPro"/>
</dbReference>
<feature type="binding site" evidence="8">
    <location>
        <position position="58"/>
    </location>
    <ligand>
        <name>Zn(2+)</name>
        <dbReference type="ChEBI" id="CHEBI:29105"/>
        <label>1</label>
    </ligand>
</feature>
<comment type="subunit">
    <text evidence="3 8">Homotetramer.</text>
</comment>
<evidence type="ECO:0000313" key="11">
    <source>
        <dbReference type="Proteomes" id="UP000278962"/>
    </source>
</evidence>
<evidence type="ECO:0000256" key="7">
    <source>
        <dbReference type="ARBA" id="ARBA00022833"/>
    </source>
</evidence>
<name>A0A660KZ91_9ACTN</name>
<dbReference type="Gene3D" id="3.20.20.140">
    <property type="entry name" value="Metal-dependent hydrolases"/>
    <property type="match status" value="1"/>
</dbReference>
<comment type="catalytic activity">
    <reaction evidence="8">
        <text>(S)-allantoin + H2O = allantoate + H(+)</text>
        <dbReference type="Rhea" id="RHEA:17029"/>
        <dbReference type="ChEBI" id="CHEBI:15377"/>
        <dbReference type="ChEBI" id="CHEBI:15378"/>
        <dbReference type="ChEBI" id="CHEBI:15678"/>
        <dbReference type="ChEBI" id="CHEBI:17536"/>
        <dbReference type="EC" id="3.5.2.5"/>
    </reaction>
</comment>
<evidence type="ECO:0000313" key="10">
    <source>
        <dbReference type="EMBL" id="RKQ86478.1"/>
    </source>
</evidence>
<evidence type="ECO:0000256" key="3">
    <source>
        <dbReference type="ARBA" id="ARBA00011881"/>
    </source>
</evidence>
<reference evidence="10 11" key="1">
    <citation type="submission" date="2018-10" db="EMBL/GenBank/DDBJ databases">
        <title>Genomic Encyclopedia of Archaeal and Bacterial Type Strains, Phase II (KMG-II): from individual species to whole genera.</title>
        <authorList>
            <person name="Goeker M."/>
        </authorList>
    </citation>
    <scope>NUCLEOTIDE SEQUENCE [LARGE SCALE GENOMIC DNA]</scope>
    <source>
        <strain evidence="10 11">DSM 14954</strain>
    </source>
</reference>
<dbReference type="Proteomes" id="UP000278962">
    <property type="component" value="Unassembled WGS sequence"/>
</dbReference>
<feature type="domain" description="Amidohydrolase-related" evidence="9">
    <location>
        <begin position="50"/>
        <end position="408"/>
    </location>
</feature>
<comment type="similarity">
    <text evidence="8">Belongs to the metallo-dependent hydrolases superfamily. Allantoinase family.</text>
</comment>
<dbReference type="InterPro" id="IPR047604">
    <property type="entry name" value="Allantoinase_bact"/>
</dbReference>
<feature type="binding site" description="via carbamate group" evidence="8">
    <location>
        <position position="143"/>
    </location>
    <ligand>
        <name>Zn(2+)</name>
        <dbReference type="ChEBI" id="CHEBI:29105"/>
        <label>1</label>
    </ligand>
</feature>
<feature type="binding site" evidence="8">
    <location>
        <position position="301"/>
    </location>
    <ligand>
        <name>Zn(2+)</name>
        <dbReference type="ChEBI" id="CHEBI:29105"/>
        <label>1</label>
    </ligand>
</feature>
<dbReference type="InterPro" id="IPR011059">
    <property type="entry name" value="Metal-dep_hydrolase_composite"/>
</dbReference>
<comment type="PTM">
    <text evidence="8">Carboxylation allows a single lysine to coordinate two zinc ions.</text>
</comment>
<keyword evidence="11" id="KW-1185">Reference proteome</keyword>
<dbReference type="UniPathway" id="UPA00395">
    <property type="reaction ID" value="UER00653"/>
</dbReference>
<evidence type="ECO:0000256" key="2">
    <source>
        <dbReference type="ARBA" id="ARBA00010286"/>
    </source>
</evidence>
<comment type="pathway">
    <text evidence="8">Nitrogen metabolism; (S)-allantoin degradation; allantoate from (S)-allantoin: step 1/1.</text>
</comment>
<dbReference type="EC" id="3.5.2.5" evidence="8"/>
<dbReference type="SUPFAM" id="SSF51556">
    <property type="entry name" value="Metallo-dependent hydrolases"/>
    <property type="match status" value="1"/>
</dbReference>
<dbReference type="HAMAP" id="MF_01645">
    <property type="entry name" value="Hydantoinase"/>
    <property type="match status" value="1"/>
</dbReference>
<accession>A0A660KZ91</accession>
<protein>
    <recommendedName>
        <fullName evidence="8">Allantoinase</fullName>
        <ecNumber evidence="8">3.5.2.5</ecNumber>
    </recommendedName>
    <alternativeName>
        <fullName evidence="8">Allantoin-utilizing enzyme</fullName>
    </alternativeName>
</protein>
<keyword evidence="7 8" id="KW-0862">Zinc</keyword>
<evidence type="ECO:0000256" key="1">
    <source>
        <dbReference type="ARBA" id="ARBA00002368"/>
    </source>
</evidence>
<keyword evidence="6 8" id="KW-0378">Hydrolase</keyword>
<evidence type="ECO:0000256" key="6">
    <source>
        <dbReference type="ARBA" id="ARBA00022801"/>
    </source>
</evidence>
<dbReference type="PROSITE" id="PS00482">
    <property type="entry name" value="DIHYDROOROTASE_1"/>
    <property type="match status" value="1"/>
</dbReference>
<dbReference type="GO" id="GO:0005737">
    <property type="term" value="C:cytoplasm"/>
    <property type="evidence" value="ECO:0007669"/>
    <property type="project" value="TreeGrafter"/>
</dbReference>